<dbReference type="PANTHER" id="PTHR30069">
    <property type="entry name" value="TONB-DEPENDENT OUTER MEMBRANE RECEPTOR"/>
    <property type="match status" value="1"/>
</dbReference>
<dbReference type="GO" id="GO:0030246">
    <property type="term" value="F:carbohydrate binding"/>
    <property type="evidence" value="ECO:0007669"/>
    <property type="project" value="InterPro"/>
</dbReference>
<feature type="signal peptide" evidence="12">
    <location>
        <begin position="1"/>
        <end position="16"/>
    </location>
</feature>
<dbReference type="Gene3D" id="2.40.170.20">
    <property type="entry name" value="TonB-dependent receptor, beta-barrel domain"/>
    <property type="match status" value="1"/>
</dbReference>
<dbReference type="Pfam" id="PF00593">
    <property type="entry name" value="TonB_dep_Rec_b-barrel"/>
    <property type="match status" value="1"/>
</dbReference>
<accession>A0A5C6RY02</accession>
<dbReference type="Gene3D" id="2.170.130.10">
    <property type="entry name" value="TonB-dependent receptor, plug domain"/>
    <property type="match status" value="1"/>
</dbReference>
<evidence type="ECO:0000256" key="11">
    <source>
        <dbReference type="RuleBase" id="RU003357"/>
    </source>
</evidence>
<dbReference type="InterPro" id="IPR000531">
    <property type="entry name" value="Beta-barrel_TonB"/>
</dbReference>
<evidence type="ECO:0000259" key="13">
    <source>
        <dbReference type="Pfam" id="PF00593"/>
    </source>
</evidence>
<keyword evidence="6 11" id="KW-0798">TonB box</keyword>
<feature type="domain" description="TonB-dependent receptor plug" evidence="14">
    <location>
        <begin position="115"/>
        <end position="220"/>
    </location>
</feature>
<dbReference type="RefSeq" id="WP_147098244.1">
    <property type="nucleotide sequence ID" value="NZ_VOOS01000001.1"/>
</dbReference>
<dbReference type="PANTHER" id="PTHR30069:SF29">
    <property type="entry name" value="HEMOGLOBIN AND HEMOGLOBIN-HAPTOGLOBIN-BINDING PROTEIN 1-RELATED"/>
    <property type="match status" value="1"/>
</dbReference>
<comment type="caution">
    <text evidence="15">The sequence shown here is derived from an EMBL/GenBank/DDBJ whole genome shotgun (WGS) entry which is preliminary data.</text>
</comment>
<dbReference type="InterPro" id="IPR037066">
    <property type="entry name" value="Plug_dom_sf"/>
</dbReference>
<proteinExistence type="inferred from homology"/>
<evidence type="ECO:0000313" key="16">
    <source>
        <dbReference type="Proteomes" id="UP000321721"/>
    </source>
</evidence>
<keyword evidence="7 10" id="KW-0472">Membrane</keyword>
<comment type="subcellular location">
    <subcellularLocation>
        <location evidence="1 10">Cell outer membrane</location>
        <topology evidence="1 10">Multi-pass membrane protein</topology>
    </subcellularLocation>
</comment>
<name>A0A5C6RY02_9FLAO</name>
<dbReference type="AlphaFoldDB" id="A0A5C6RY02"/>
<dbReference type="Proteomes" id="UP000321721">
    <property type="component" value="Unassembled WGS sequence"/>
</dbReference>
<dbReference type="InterPro" id="IPR013784">
    <property type="entry name" value="Carb-bd-like_fold"/>
</dbReference>
<protein>
    <submittedName>
        <fullName evidence="15">TonB-dependent receptor</fullName>
    </submittedName>
</protein>
<keyword evidence="16" id="KW-1185">Reference proteome</keyword>
<dbReference type="InterPro" id="IPR039426">
    <property type="entry name" value="TonB-dep_rcpt-like"/>
</dbReference>
<comment type="similarity">
    <text evidence="10 11">Belongs to the TonB-dependent receptor family.</text>
</comment>
<dbReference type="Pfam" id="PF13715">
    <property type="entry name" value="CarbopepD_reg_2"/>
    <property type="match status" value="1"/>
</dbReference>
<keyword evidence="4 10" id="KW-0812">Transmembrane</keyword>
<reference evidence="15 16" key="1">
    <citation type="submission" date="2019-08" db="EMBL/GenBank/DDBJ databases">
        <title>Genome of Vicingus serpentipes NCIMB 15042.</title>
        <authorList>
            <person name="Bowman J.P."/>
        </authorList>
    </citation>
    <scope>NUCLEOTIDE SEQUENCE [LARGE SCALE GENOMIC DNA]</scope>
    <source>
        <strain evidence="15 16">NCIMB 15042</strain>
    </source>
</reference>
<keyword evidence="8 15" id="KW-0675">Receptor</keyword>
<dbReference type="GO" id="GO:0044718">
    <property type="term" value="P:siderophore transmembrane transport"/>
    <property type="evidence" value="ECO:0007669"/>
    <property type="project" value="TreeGrafter"/>
</dbReference>
<evidence type="ECO:0000256" key="7">
    <source>
        <dbReference type="ARBA" id="ARBA00023136"/>
    </source>
</evidence>
<dbReference type="PROSITE" id="PS52016">
    <property type="entry name" value="TONB_DEPENDENT_REC_3"/>
    <property type="match status" value="1"/>
</dbReference>
<evidence type="ECO:0000313" key="15">
    <source>
        <dbReference type="EMBL" id="TXB67053.1"/>
    </source>
</evidence>
<evidence type="ECO:0000259" key="14">
    <source>
        <dbReference type="Pfam" id="PF07715"/>
    </source>
</evidence>
<gene>
    <name evidence="15" type="ORF">FRY74_02385</name>
</gene>
<evidence type="ECO:0000256" key="9">
    <source>
        <dbReference type="ARBA" id="ARBA00023237"/>
    </source>
</evidence>
<dbReference type="EMBL" id="VOOS01000001">
    <property type="protein sequence ID" value="TXB67053.1"/>
    <property type="molecule type" value="Genomic_DNA"/>
</dbReference>
<evidence type="ECO:0000256" key="1">
    <source>
        <dbReference type="ARBA" id="ARBA00004571"/>
    </source>
</evidence>
<evidence type="ECO:0000256" key="4">
    <source>
        <dbReference type="ARBA" id="ARBA00022692"/>
    </source>
</evidence>
<feature type="domain" description="TonB-dependent receptor-like beta-barrel" evidence="13">
    <location>
        <begin position="264"/>
        <end position="696"/>
    </location>
</feature>
<sequence length="753" mass="84652">MKILISLLLSSSFLFAQNASISGVLTSKDKIIEFANVGLAGTVYGTSTNEKGFFELKDIKPGMYNLQISAIGFKRYQQNITVKNGDNLKLNVNVESSTSQLNEVVITGTLKEVSIMESAVPIEVYTPAYFKKNPTPALFESLQIVNGVRPQINCSVCNTGDIHINGMEGPYTMVTIDGMPIVGGLASVYGLNGIPNSMIEQMEVVKGPASTLYGSEAVGGLINVITKSPDRAPDFSIDVFGTTWGEINTDVSVKFKLNEKVSSMLGLNYFNYSIPKDNNGDNFTDVTLQDRISLFNKWSFKRKNDRQASIGLRYIYEDRWGGEMDWTPEFRGGDSLYGESIYTSRFELIGKYHMPVKETIISSFSLSNHNQDSRYGNTSYIAQQNIAFGQLFWDKTIMDVHNFVLGTALRYNYYDDNTSATFSSDTINRTNKPENYLLPGVFLQDEISLNEKNKLLLGLRYDYDSRHGSILTPRANYKWSVNDNNIIRLSFGTGYRVVNLFTEDHAATTGAREVVVFGALKPEQSYNVNLAYQKFINTGFGFINFDGALFYTYFTNKIAPDYETNPQQIIYENLNGNAVSRGGSFNLGINFSIPLNIKVGGTFLDVYQMEENLEGKLERQEQLLTEKVSGTYSVAYHLQKANIKIDYNGNVYGPMKLPLVENDFRPAYSDWYSIQNIQVTKTFKKGWEVYGGVKNILNFTPPAYSILRPEDPFDKNVNDPINNPNGYTFDPTYVYASNQGIRGFFGIRYTFLK</sequence>
<keyword evidence="2 10" id="KW-0813">Transport</keyword>
<evidence type="ECO:0000256" key="5">
    <source>
        <dbReference type="ARBA" id="ARBA00022729"/>
    </source>
</evidence>
<keyword evidence="3 10" id="KW-1134">Transmembrane beta strand</keyword>
<dbReference type="GO" id="GO:0009279">
    <property type="term" value="C:cell outer membrane"/>
    <property type="evidence" value="ECO:0007669"/>
    <property type="project" value="UniProtKB-SubCell"/>
</dbReference>
<dbReference type="InterPro" id="IPR012910">
    <property type="entry name" value="Plug_dom"/>
</dbReference>
<evidence type="ECO:0000256" key="2">
    <source>
        <dbReference type="ARBA" id="ARBA00022448"/>
    </source>
</evidence>
<organism evidence="15 16">
    <name type="scientific">Vicingus serpentipes</name>
    <dbReference type="NCBI Taxonomy" id="1926625"/>
    <lineage>
        <taxon>Bacteria</taxon>
        <taxon>Pseudomonadati</taxon>
        <taxon>Bacteroidota</taxon>
        <taxon>Flavobacteriia</taxon>
        <taxon>Flavobacteriales</taxon>
        <taxon>Vicingaceae</taxon>
        <taxon>Vicingus</taxon>
    </lineage>
</organism>
<evidence type="ECO:0000256" key="6">
    <source>
        <dbReference type="ARBA" id="ARBA00023077"/>
    </source>
</evidence>
<dbReference type="Gene3D" id="2.60.40.1120">
    <property type="entry name" value="Carboxypeptidase-like, regulatory domain"/>
    <property type="match status" value="1"/>
</dbReference>
<evidence type="ECO:0000256" key="12">
    <source>
        <dbReference type="SAM" id="SignalP"/>
    </source>
</evidence>
<feature type="chain" id="PRO_5022711973" evidence="12">
    <location>
        <begin position="17"/>
        <end position="753"/>
    </location>
</feature>
<evidence type="ECO:0000256" key="10">
    <source>
        <dbReference type="PROSITE-ProRule" id="PRU01360"/>
    </source>
</evidence>
<dbReference type="OrthoDB" id="9760333at2"/>
<keyword evidence="9 10" id="KW-0998">Cell outer membrane</keyword>
<dbReference type="Pfam" id="PF07715">
    <property type="entry name" value="Plug"/>
    <property type="match status" value="1"/>
</dbReference>
<dbReference type="GO" id="GO:0015344">
    <property type="term" value="F:siderophore uptake transmembrane transporter activity"/>
    <property type="evidence" value="ECO:0007669"/>
    <property type="project" value="TreeGrafter"/>
</dbReference>
<dbReference type="InterPro" id="IPR036942">
    <property type="entry name" value="Beta-barrel_TonB_sf"/>
</dbReference>
<dbReference type="SUPFAM" id="SSF56935">
    <property type="entry name" value="Porins"/>
    <property type="match status" value="1"/>
</dbReference>
<dbReference type="SUPFAM" id="SSF49452">
    <property type="entry name" value="Starch-binding domain-like"/>
    <property type="match status" value="1"/>
</dbReference>
<evidence type="ECO:0000256" key="3">
    <source>
        <dbReference type="ARBA" id="ARBA00022452"/>
    </source>
</evidence>
<keyword evidence="5 12" id="KW-0732">Signal</keyword>
<evidence type="ECO:0000256" key="8">
    <source>
        <dbReference type="ARBA" id="ARBA00023170"/>
    </source>
</evidence>